<gene>
    <name evidence="1" type="ORF">SDC9_198227</name>
</gene>
<dbReference type="AlphaFoldDB" id="A0A645IHX6"/>
<accession>A0A645IHX6</accession>
<comment type="caution">
    <text evidence="1">The sequence shown here is derived from an EMBL/GenBank/DDBJ whole genome shotgun (WGS) entry which is preliminary data.</text>
</comment>
<sequence length="86" mass="8819">MLGLVHQLGLQPEQADIGPGLQSLIQIAASLGLLTGLEGRDACHRIQARQLGGKLSIGQGRAGQLTGPGPVVIDPPGMTHLALLAR</sequence>
<reference evidence="1" key="1">
    <citation type="submission" date="2019-08" db="EMBL/GenBank/DDBJ databases">
        <authorList>
            <person name="Kucharzyk K."/>
            <person name="Murdoch R.W."/>
            <person name="Higgins S."/>
            <person name="Loffler F."/>
        </authorList>
    </citation>
    <scope>NUCLEOTIDE SEQUENCE</scope>
</reference>
<name>A0A645IHX6_9ZZZZ</name>
<organism evidence="1">
    <name type="scientific">bioreactor metagenome</name>
    <dbReference type="NCBI Taxonomy" id="1076179"/>
    <lineage>
        <taxon>unclassified sequences</taxon>
        <taxon>metagenomes</taxon>
        <taxon>ecological metagenomes</taxon>
    </lineage>
</organism>
<dbReference type="EMBL" id="VSSQ01114922">
    <property type="protein sequence ID" value="MPN50596.1"/>
    <property type="molecule type" value="Genomic_DNA"/>
</dbReference>
<protein>
    <submittedName>
        <fullName evidence="1">Uncharacterized protein</fullName>
    </submittedName>
</protein>
<proteinExistence type="predicted"/>
<evidence type="ECO:0000313" key="1">
    <source>
        <dbReference type="EMBL" id="MPN50596.1"/>
    </source>
</evidence>